<accession>A0A6J7XN85</accession>
<dbReference type="EMBL" id="LR797272">
    <property type="protein sequence ID" value="CAB4198534.1"/>
    <property type="molecule type" value="Genomic_DNA"/>
</dbReference>
<dbReference type="EMBL" id="LR797375">
    <property type="protein sequence ID" value="CAB4211490.1"/>
    <property type="molecule type" value="Genomic_DNA"/>
</dbReference>
<dbReference type="EMBL" id="LR796861">
    <property type="protein sequence ID" value="CAB4170503.1"/>
    <property type="molecule type" value="Genomic_DNA"/>
</dbReference>
<evidence type="ECO:0000313" key="5">
    <source>
        <dbReference type="EMBL" id="CAB5238603.1"/>
    </source>
</evidence>
<evidence type="ECO:0000313" key="4">
    <source>
        <dbReference type="EMBL" id="CAB4211490.1"/>
    </source>
</evidence>
<evidence type="ECO:0000313" key="1">
    <source>
        <dbReference type="EMBL" id="CAB4170503.1"/>
    </source>
</evidence>
<sequence length="64" mass="7350">MKLEIPLEIADGIVLASLQNHIAYLKEEIRLHVEEGQYLHPEDYHNSMVNLIPAMELLVDYYGG</sequence>
<evidence type="ECO:0000313" key="3">
    <source>
        <dbReference type="EMBL" id="CAB4198534.1"/>
    </source>
</evidence>
<dbReference type="EMBL" id="LR798454">
    <property type="protein sequence ID" value="CAB5238603.1"/>
    <property type="molecule type" value="Genomic_DNA"/>
</dbReference>
<name>A0A6J7XN85_9CAUD</name>
<proteinExistence type="predicted"/>
<dbReference type="EMBL" id="LR797019">
    <property type="protein sequence ID" value="CAB4182286.1"/>
    <property type="molecule type" value="Genomic_DNA"/>
</dbReference>
<reference evidence="5" key="1">
    <citation type="submission" date="2020-05" db="EMBL/GenBank/DDBJ databases">
        <authorList>
            <person name="Chiriac C."/>
            <person name="Salcher M."/>
            <person name="Ghai R."/>
            <person name="Kavagutti S V."/>
        </authorList>
    </citation>
    <scope>NUCLEOTIDE SEQUENCE</scope>
</reference>
<organism evidence="5">
    <name type="scientific">uncultured Caudovirales phage</name>
    <dbReference type="NCBI Taxonomy" id="2100421"/>
    <lineage>
        <taxon>Viruses</taxon>
        <taxon>Duplodnaviria</taxon>
        <taxon>Heunggongvirae</taxon>
        <taxon>Uroviricota</taxon>
        <taxon>Caudoviricetes</taxon>
        <taxon>Peduoviridae</taxon>
        <taxon>Maltschvirus</taxon>
        <taxon>Maltschvirus maltsch</taxon>
    </lineage>
</organism>
<evidence type="ECO:0000313" key="2">
    <source>
        <dbReference type="EMBL" id="CAB4182286.1"/>
    </source>
</evidence>
<protein>
    <submittedName>
        <fullName evidence="5">Uncharacterized protein</fullName>
    </submittedName>
</protein>
<gene>
    <name evidence="2" type="ORF">UFOVP1066_201</name>
    <name evidence="3" type="ORF">UFOVP1315_136</name>
    <name evidence="4" type="ORF">UFOVP1421_97</name>
    <name evidence="5" type="ORF">UFOVP1525_107</name>
    <name evidence="1" type="ORF">UFOVP909_70</name>
</gene>